<dbReference type="InterPro" id="IPR009000">
    <property type="entry name" value="Transl_B-barrel_sf"/>
</dbReference>
<gene>
    <name evidence="5" type="ORF">HaLaN_14324</name>
</gene>
<evidence type="ECO:0000256" key="3">
    <source>
        <dbReference type="ARBA" id="ARBA00023274"/>
    </source>
</evidence>
<dbReference type="GO" id="GO:0006412">
    <property type="term" value="P:translation"/>
    <property type="evidence" value="ECO:0007669"/>
    <property type="project" value="InterPro"/>
</dbReference>
<accession>A0A699ZEQ7</accession>
<evidence type="ECO:0000313" key="5">
    <source>
        <dbReference type="EMBL" id="GFH17646.1"/>
    </source>
</evidence>
<name>A0A699ZEQ7_HAELA</name>
<keyword evidence="2" id="KW-0689">Ribosomal protein</keyword>
<evidence type="ECO:0000256" key="4">
    <source>
        <dbReference type="SAM" id="MobiDB-lite"/>
    </source>
</evidence>
<dbReference type="InterPro" id="IPR001780">
    <property type="entry name" value="Ribosomal_eL33"/>
</dbReference>
<keyword evidence="3" id="KW-0687">Ribonucleoprotein</keyword>
<dbReference type="EMBL" id="BLLF01001181">
    <property type="protein sequence ID" value="GFH17646.1"/>
    <property type="molecule type" value="Genomic_DNA"/>
</dbReference>
<dbReference type="GO" id="GO:0005840">
    <property type="term" value="C:ribosome"/>
    <property type="evidence" value="ECO:0007669"/>
    <property type="project" value="UniProtKB-KW"/>
</dbReference>
<dbReference type="SUPFAM" id="SSF50447">
    <property type="entry name" value="Translation proteins"/>
    <property type="match status" value="1"/>
</dbReference>
<evidence type="ECO:0000256" key="1">
    <source>
        <dbReference type="ARBA" id="ARBA00009269"/>
    </source>
</evidence>
<dbReference type="AlphaFoldDB" id="A0A699ZEQ7"/>
<dbReference type="Gene3D" id="2.40.10.190">
    <property type="entry name" value="translation elongation factor selb, chain A, domain 4"/>
    <property type="match status" value="1"/>
</dbReference>
<evidence type="ECO:0000256" key="2">
    <source>
        <dbReference type="ARBA" id="ARBA00022980"/>
    </source>
</evidence>
<proteinExistence type="inferred from homology"/>
<dbReference type="PANTHER" id="PTHR10902">
    <property type="entry name" value="60S RIBOSOMAL PROTEIN L35A"/>
    <property type="match status" value="1"/>
</dbReference>
<dbReference type="Proteomes" id="UP000485058">
    <property type="component" value="Unassembled WGS sequence"/>
</dbReference>
<sequence>MGGENVRLYVKAQILGYKRSKANQRNHTAMIKIDGVVTKKETEFYEGKKLAYIYKAKTPKKGSLYRCIWGKVMRPHGNVGVPWRLSARHAVPQPRLNSWAPPAACTIAAPQPARPSLAAQDDPAVSVDTGPALPGTSWKTGQTVPAWQC</sequence>
<dbReference type="GO" id="GO:0003735">
    <property type="term" value="F:structural constituent of ribosome"/>
    <property type="evidence" value="ECO:0007669"/>
    <property type="project" value="InterPro"/>
</dbReference>
<feature type="region of interest" description="Disordered" evidence="4">
    <location>
        <begin position="113"/>
        <end position="144"/>
    </location>
</feature>
<evidence type="ECO:0000313" key="6">
    <source>
        <dbReference type="Proteomes" id="UP000485058"/>
    </source>
</evidence>
<comment type="caution">
    <text evidence="5">The sequence shown here is derived from an EMBL/GenBank/DDBJ whole genome shotgun (WGS) entry which is preliminary data.</text>
</comment>
<reference evidence="5 6" key="1">
    <citation type="submission" date="2020-02" db="EMBL/GenBank/DDBJ databases">
        <title>Draft genome sequence of Haematococcus lacustris strain NIES-144.</title>
        <authorList>
            <person name="Morimoto D."/>
            <person name="Nakagawa S."/>
            <person name="Yoshida T."/>
            <person name="Sawayama S."/>
        </authorList>
    </citation>
    <scope>NUCLEOTIDE SEQUENCE [LARGE SCALE GENOMIC DNA]</scope>
    <source>
        <strain evidence="5 6">NIES-144</strain>
    </source>
</reference>
<dbReference type="GO" id="GO:1990904">
    <property type="term" value="C:ribonucleoprotein complex"/>
    <property type="evidence" value="ECO:0007669"/>
    <property type="project" value="UniProtKB-KW"/>
</dbReference>
<dbReference type="Pfam" id="PF01247">
    <property type="entry name" value="Ribosomal_L35Ae"/>
    <property type="match status" value="1"/>
</dbReference>
<dbReference type="InterPro" id="IPR038661">
    <property type="entry name" value="Ribosomal_eL33_sf"/>
</dbReference>
<comment type="similarity">
    <text evidence="1">Belongs to the eukaryotic ribosomal protein eL33 family.</text>
</comment>
<keyword evidence="6" id="KW-1185">Reference proteome</keyword>
<organism evidence="5 6">
    <name type="scientific">Haematococcus lacustris</name>
    <name type="common">Green alga</name>
    <name type="synonym">Haematococcus pluvialis</name>
    <dbReference type="NCBI Taxonomy" id="44745"/>
    <lineage>
        <taxon>Eukaryota</taxon>
        <taxon>Viridiplantae</taxon>
        <taxon>Chlorophyta</taxon>
        <taxon>core chlorophytes</taxon>
        <taxon>Chlorophyceae</taxon>
        <taxon>CS clade</taxon>
        <taxon>Chlamydomonadales</taxon>
        <taxon>Haematococcaceae</taxon>
        <taxon>Haematococcus</taxon>
    </lineage>
</organism>
<protein>
    <submittedName>
        <fullName evidence="5">Component of cytosolic 80S ribosome and 60S large subunit</fullName>
    </submittedName>
</protein>